<feature type="domain" description="Aerobactin siderophore biosynthesis IucA/IucC-like C-terminal" evidence="4">
    <location>
        <begin position="363"/>
        <end position="491"/>
    </location>
</feature>
<evidence type="ECO:0000256" key="2">
    <source>
        <dbReference type="ARBA" id="ARBA00007832"/>
    </source>
</evidence>
<name>A0ABP4YYE8_9ACTN</name>
<dbReference type="Pfam" id="PF06276">
    <property type="entry name" value="FhuF"/>
    <property type="match status" value="1"/>
</dbReference>
<organism evidence="5 6">
    <name type="scientific">Luedemannella flava</name>
    <dbReference type="NCBI Taxonomy" id="349316"/>
    <lineage>
        <taxon>Bacteria</taxon>
        <taxon>Bacillati</taxon>
        <taxon>Actinomycetota</taxon>
        <taxon>Actinomycetes</taxon>
        <taxon>Micromonosporales</taxon>
        <taxon>Micromonosporaceae</taxon>
        <taxon>Luedemannella</taxon>
    </lineage>
</organism>
<dbReference type="Gene3D" id="1.10.510.40">
    <property type="match status" value="1"/>
</dbReference>
<dbReference type="InterPro" id="IPR037455">
    <property type="entry name" value="LucA/IucC-like"/>
</dbReference>
<accession>A0ABP4YYE8</accession>
<gene>
    <name evidence="5" type="ORF">GCM10009682_57950</name>
</gene>
<evidence type="ECO:0000313" key="6">
    <source>
        <dbReference type="Proteomes" id="UP001500218"/>
    </source>
</evidence>
<comment type="similarity">
    <text evidence="2">Belongs to the IucA/IucC family.</text>
</comment>
<dbReference type="InterPro" id="IPR007310">
    <property type="entry name" value="Aerobactin_biosyn_IucA/IucC_N"/>
</dbReference>
<dbReference type="Gene3D" id="6.10.250.3370">
    <property type="match status" value="1"/>
</dbReference>
<feature type="domain" description="Aerobactin siderophore biosynthesis IucA/IucC N-terminal" evidence="3">
    <location>
        <begin position="208"/>
        <end position="336"/>
    </location>
</feature>
<dbReference type="PANTHER" id="PTHR34384:SF5">
    <property type="entry name" value="L-2,3-DIAMINOPROPANOATE--CITRATE LIGASE"/>
    <property type="match status" value="1"/>
</dbReference>
<sequence length="520" mass="53973">MPEQLTAAPPSAPVADVPAHLHSAYTAALPGARATVLAKLSGALRREKLVDADRLRGDPAAFADAPVGLTVTVDGRPGLTVTVDGRPHTDPGALLRDLRLPGEVARLAAELDNSVHNLALARAAQPAPTGGPPALRALLSAADPLAAVEQYVVDGHPLHPCCRTRLGMSTAEVLAYAPEHRPTVSLVEVAVPAERWLSTGEGLPPRLLLHPWQAHHVAGAFPFLTPTGAHVPARPLMSLRTLAPVHEPGIHVKTAVDVQMTSAVRIVSPAAVHNGPFVSTLLTRLTAGMPAIAVLREVAAGAVLVDGVPARGLSYVVRRSPDLSPGEIAVPLAALAAPSPADGRPLIREAVTEGYAGAAAGFLHDLLALACPPLFALLHAGVALEAHGQNTLVVLRDGRPVRLLYRDVGGVRLSPGRLGIAASDLRGDLAIDDPDELRTKLVAAFVTTVLAELVTVLAREFDADAAPLWAGVAAALRAANAPPPVWRDPLPLKAMTTMRLAAAPLDDTWITVPNPMAAAS</sequence>
<evidence type="ECO:0000256" key="1">
    <source>
        <dbReference type="ARBA" id="ARBA00004924"/>
    </source>
</evidence>
<comment type="caution">
    <text evidence="5">The sequence shown here is derived from an EMBL/GenBank/DDBJ whole genome shotgun (WGS) entry which is preliminary data.</text>
</comment>
<dbReference type="Proteomes" id="UP001500218">
    <property type="component" value="Unassembled WGS sequence"/>
</dbReference>
<reference evidence="6" key="1">
    <citation type="journal article" date="2019" name="Int. J. Syst. Evol. Microbiol.">
        <title>The Global Catalogue of Microorganisms (GCM) 10K type strain sequencing project: providing services to taxonomists for standard genome sequencing and annotation.</title>
        <authorList>
            <consortium name="The Broad Institute Genomics Platform"/>
            <consortium name="The Broad Institute Genome Sequencing Center for Infectious Disease"/>
            <person name="Wu L."/>
            <person name="Ma J."/>
        </authorList>
    </citation>
    <scope>NUCLEOTIDE SEQUENCE [LARGE SCALE GENOMIC DNA]</scope>
    <source>
        <strain evidence="6">JCM 13250</strain>
    </source>
</reference>
<proteinExistence type="inferred from homology"/>
<feature type="domain" description="Aerobactin siderophore biosynthesis IucA/IucC N-terminal" evidence="3">
    <location>
        <begin position="146"/>
        <end position="195"/>
    </location>
</feature>
<keyword evidence="6" id="KW-1185">Reference proteome</keyword>
<dbReference type="InterPro" id="IPR022770">
    <property type="entry name" value="IucA/IucC-like_C"/>
</dbReference>
<dbReference type="Pfam" id="PF04183">
    <property type="entry name" value="IucA_IucC"/>
    <property type="match status" value="2"/>
</dbReference>
<evidence type="ECO:0000259" key="4">
    <source>
        <dbReference type="Pfam" id="PF06276"/>
    </source>
</evidence>
<comment type="pathway">
    <text evidence="1">Siderophore biosynthesis.</text>
</comment>
<protein>
    <submittedName>
        <fullName evidence="5">IucA/IucC family siderophore biosynthesis protein</fullName>
    </submittedName>
</protein>
<dbReference type="EMBL" id="BAAALT010000271">
    <property type="protein sequence ID" value="GAA1831804.1"/>
    <property type="molecule type" value="Genomic_DNA"/>
</dbReference>
<dbReference type="PANTHER" id="PTHR34384">
    <property type="entry name" value="L-2,3-DIAMINOPROPANOATE--CITRATE LIGASE"/>
    <property type="match status" value="1"/>
</dbReference>
<evidence type="ECO:0000259" key="3">
    <source>
        <dbReference type="Pfam" id="PF04183"/>
    </source>
</evidence>
<evidence type="ECO:0000313" key="5">
    <source>
        <dbReference type="EMBL" id="GAA1831804.1"/>
    </source>
</evidence>